<comment type="caution">
    <text evidence="1">The sequence shown here is derived from an EMBL/GenBank/DDBJ whole genome shotgun (WGS) entry which is preliminary data.</text>
</comment>
<dbReference type="AlphaFoldDB" id="A0AAV5J5U0"/>
<reference evidence="1 2" key="1">
    <citation type="journal article" date="2021" name="Commun. Biol.">
        <title>The genome of Shorea leprosula (Dipterocarpaceae) highlights the ecological relevance of drought in aseasonal tropical rainforests.</title>
        <authorList>
            <person name="Ng K.K.S."/>
            <person name="Kobayashi M.J."/>
            <person name="Fawcett J.A."/>
            <person name="Hatakeyama M."/>
            <person name="Paape T."/>
            <person name="Ng C.H."/>
            <person name="Ang C.C."/>
            <person name="Tnah L.H."/>
            <person name="Lee C.T."/>
            <person name="Nishiyama T."/>
            <person name="Sese J."/>
            <person name="O'Brien M.J."/>
            <person name="Copetti D."/>
            <person name="Mohd Noor M.I."/>
            <person name="Ong R.C."/>
            <person name="Putra M."/>
            <person name="Sireger I.Z."/>
            <person name="Indrioko S."/>
            <person name="Kosugi Y."/>
            <person name="Izuno A."/>
            <person name="Isagi Y."/>
            <person name="Lee S.L."/>
            <person name="Shimizu K.K."/>
        </authorList>
    </citation>
    <scope>NUCLEOTIDE SEQUENCE [LARGE SCALE GENOMIC DNA]</scope>
    <source>
        <strain evidence="1">214</strain>
    </source>
</reference>
<sequence>MLLKSFRLDEVLVLSCEFRASGSIRWSSVACSSKRGLLATGNRFRVFECFQNSRSVLGFYGFWFCNNIKCTTEALK</sequence>
<evidence type="ECO:0000313" key="1">
    <source>
        <dbReference type="EMBL" id="GKV07903.1"/>
    </source>
</evidence>
<keyword evidence="2" id="KW-1185">Reference proteome</keyword>
<protein>
    <submittedName>
        <fullName evidence="1">Uncharacterized protein</fullName>
    </submittedName>
</protein>
<dbReference type="Proteomes" id="UP001054252">
    <property type="component" value="Unassembled WGS sequence"/>
</dbReference>
<organism evidence="1 2">
    <name type="scientific">Rubroshorea leprosula</name>
    <dbReference type="NCBI Taxonomy" id="152421"/>
    <lineage>
        <taxon>Eukaryota</taxon>
        <taxon>Viridiplantae</taxon>
        <taxon>Streptophyta</taxon>
        <taxon>Embryophyta</taxon>
        <taxon>Tracheophyta</taxon>
        <taxon>Spermatophyta</taxon>
        <taxon>Magnoliopsida</taxon>
        <taxon>eudicotyledons</taxon>
        <taxon>Gunneridae</taxon>
        <taxon>Pentapetalae</taxon>
        <taxon>rosids</taxon>
        <taxon>malvids</taxon>
        <taxon>Malvales</taxon>
        <taxon>Dipterocarpaceae</taxon>
        <taxon>Rubroshorea</taxon>
    </lineage>
</organism>
<gene>
    <name evidence="1" type="ORF">SLEP1_g19606</name>
</gene>
<name>A0AAV5J5U0_9ROSI</name>
<dbReference type="EMBL" id="BPVZ01000028">
    <property type="protein sequence ID" value="GKV07903.1"/>
    <property type="molecule type" value="Genomic_DNA"/>
</dbReference>
<evidence type="ECO:0000313" key="2">
    <source>
        <dbReference type="Proteomes" id="UP001054252"/>
    </source>
</evidence>
<accession>A0AAV5J5U0</accession>
<proteinExistence type="predicted"/>